<organism evidence="3 4">
    <name type="scientific">Magnetospirillum gryphiswaldense (strain DSM 6361 / JCM 21280 / NBRC 15271 / MSR-1)</name>
    <dbReference type="NCBI Taxonomy" id="431944"/>
    <lineage>
        <taxon>Bacteria</taxon>
        <taxon>Pseudomonadati</taxon>
        <taxon>Pseudomonadota</taxon>
        <taxon>Alphaproteobacteria</taxon>
        <taxon>Rhodospirillales</taxon>
        <taxon>Rhodospirillaceae</taxon>
        <taxon>Magnetospirillum</taxon>
    </lineage>
</organism>
<feature type="transmembrane region" description="Helical" evidence="1">
    <location>
        <begin position="121"/>
        <end position="138"/>
    </location>
</feature>
<feature type="domain" description="EamA" evidence="2">
    <location>
        <begin position="8"/>
        <end position="137"/>
    </location>
</feature>
<dbReference type="EMBL" id="HG794546">
    <property type="protein sequence ID" value="CDK97788.1"/>
    <property type="molecule type" value="Genomic_DNA"/>
</dbReference>
<accession>V6EZZ1</accession>
<dbReference type="HOGENOM" id="CLU_032828_0_0_5"/>
<feature type="transmembrane region" description="Helical" evidence="1">
    <location>
        <begin position="144"/>
        <end position="166"/>
    </location>
</feature>
<name>V6EZZ1_MAGGM</name>
<dbReference type="Gene3D" id="1.10.3730.20">
    <property type="match status" value="1"/>
</dbReference>
<dbReference type="PANTHER" id="PTHR22911">
    <property type="entry name" value="ACYL-MALONYL CONDENSING ENZYME-RELATED"/>
    <property type="match status" value="1"/>
</dbReference>
<evidence type="ECO:0000259" key="2">
    <source>
        <dbReference type="Pfam" id="PF00892"/>
    </source>
</evidence>
<keyword evidence="1" id="KW-1133">Transmembrane helix</keyword>
<evidence type="ECO:0000256" key="1">
    <source>
        <dbReference type="SAM" id="Phobius"/>
    </source>
</evidence>
<dbReference type="SUPFAM" id="SSF103481">
    <property type="entry name" value="Multidrug resistance efflux transporter EmrE"/>
    <property type="match status" value="2"/>
</dbReference>
<dbReference type="InterPro" id="IPR000620">
    <property type="entry name" value="EamA_dom"/>
</dbReference>
<keyword evidence="1" id="KW-0472">Membrane</keyword>
<keyword evidence="4" id="KW-1185">Reference proteome</keyword>
<feature type="domain" description="EamA" evidence="2">
    <location>
        <begin position="147"/>
        <end position="277"/>
    </location>
</feature>
<proteinExistence type="predicted"/>
<dbReference type="AlphaFoldDB" id="V6EZZ1"/>
<feature type="transmembrane region" description="Helical" evidence="1">
    <location>
        <begin position="178"/>
        <end position="198"/>
    </location>
</feature>
<dbReference type="Proteomes" id="UP000018922">
    <property type="component" value="Chromosome I"/>
</dbReference>
<sequence>MAENRQVLGSLFMLASVFFFSAQLSFLKHASLSLHPFEVLFLRNAVAAAFMGVAFVVAGPTLLVGWRVFAIRAGFGFLAGLCLFYANANSALAAVAIIFHARIFPLTGLARLTLGERVSPCRWLGVAAGFLGILLIIMPERWNAWSLGLLAALGAALLSAASQVAVKALTEANAPLTVVAYSQLAFAIMSMAPAVSVWKAPEPWELAAITMGAAGGGLAMLAAAKAFSLAPASAVSPVDNIGIFVSALIGWVIFGETLSWNVALGGLLVSVSTIFVTTRT</sequence>
<keyword evidence="1" id="KW-0812">Transmembrane</keyword>
<gene>
    <name evidence="3" type="ordered locus">MGMSRv2__0573</name>
</gene>
<evidence type="ECO:0000313" key="4">
    <source>
        <dbReference type="Proteomes" id="UP000018922"/>
    </source>
</evidence>
<dbReference type="Pfam" id="PF00892">
    <property type="entry name" value="EamA"/>
    <property type="match status" value="2"/>
</dbReference>
<evidence type="ECO:0000313" key="3">
    <source>
        <dbReference type="EMBL" id="CDK97788.1"/>
    </source>
</evidence>
<feature type="transmembrane region" description="Helical" evidence="1">
    <location>
        <begin position="7"/>
        <end position="27"/>
    </location>
</feature>
<dbReference type="STRING" id="1430440.MGMSRv2__0573"/>
<dbReference type="PANTHER" id="PTHR22911:SF103">
    <property type="entry name" value="BLR2811 PROTEIN"/>
    <property type="match status" value="1"/>
</dbReference>
<dbReference type="InterPro" id="IPR037185">
    <property type="entry name" value="EmrE-like"/>
</dbReference>
<dbReference type="eggNOG" id="COG0697">
    <property type="taxonomic scope" value="Bacteria"/>
</dbReference>
<protein>
    <submittedName>
        <fullName evidence="3">S-adenosylmethionine uptake transporter</fullName>
    </submittedName>
</protein>
<dbReference type="GO" id="GO:0016020">
    <property type="term" value="C:membrane"/>
    <property type="evidence" value="ECO:0007669"/>
    <property type="project" value="InterPro"/>
</dbReference>
<feature type="transmembrane region" description="Helical" evidence="1">
    <location>
        <begin position="204"/>
        <end position="223"/>
    </location>
</feature>
<reference evidence="3 4" key="1">
    <citation type="journal article" date="2014" name="Genome Announc.">
        <title>Complete genome sequence of Magnetospirillum gryphiswaldense MSR-1.</title>
        <authorList>
            <person name="Wang X."/>
            <person name="Wang Q."/>
            <person name="Zhang W."/>
            <person name="Wang Y."/>
            <person name="Li L."/>
            <person name="Wen T."/>
            <person name="Zhang T."/>
            <person name="Zhang Y."/>
            <person name="Xu J."/>
            <person name="Hu J."/>
            <person name="Li S."/>
            <person name="Liu L."/>
            <person name="Liu J."/>
            <person name="Jiang W."/>
            <person name="Tian J."/>
            <person name="Li Y."/>
            <person name="Schuler D."/>
            <person name="Wang L."/>
            <person name="Li J."/>
        </authorList>
    </citation>
    <scope>NUCLEOTIDE SEQUENCE [LARGE SCALE GENOMIC DNA]</scope>
    <source>
        <strain evidence="4">DSM 6361 / JCM 21280 / NBRC 15271 / MSR-1</strain>
    </source>
</reference>
<dbReference type="KEGG" id="mgy:MGMSRv2__0573"/>